<accession>B8B9Z9</accession>
<dbReference type="AlphaFoldDB" id="B8B9Z9"/>
<dbReference type="EMBL" id="CM000133">
    <property type="protein sequence ID" value="EEC83438.1"/>
    <property type="molecule type" value="Genomic_DNA"/>
</dbReference>
<evidence type="ECO:0000313" key="2">
    <source>
        <dbReference type="Proteomes" id="UP000007015"/>
    </source>
</evidence>
<dbReference type="Gramene" id="BGIOSGA027131-TA">
    <property type="protein sequence ID" value="BGIOSGA027131-PA"/>
    <property type="gene ID" value="BGIOSGA027131"/>
</dbReference>
<protein>
    <submittedName>
        <fullName evidence="1">Uncharacterized protein</fullName>
    </submittedName>
</protein>
<dbReference type="Proteomes" id="UP000007015">
    <property type="component" value="Chromosome 8"/>
</dbReference>
<evidence type="ECO:0000313" key="1">
    <source>
        <dbReference type="EMBL" id="EEC83438.1"/>
    </source>
</evidence>
<dbReference type="HOGENOM" id="CLU_3090637_0_0_1"/>
<reference evidence="1 2" key="1">
    <citation type="journal article" date="2005" name="PLoS Biol.">
        <title>The genomes of Oryza sativa: a history of duplications.</title>
        <authorList>
            <person name="Yu J."/>
            <person name="Wang J."/>
            <person name="Lin W."/>
            <person name="Li S."/>
            <person name="Li H."/>
            <person name="Zhou J."/>
            <person name="Ni P."/>
            <person name="Dong W."/>
            <person name="Hu S."/>
            <person name="Zeng C."/>
            <person name="Zhang J."/>
            <person name="Zhang Y."/>
            <person name="Li R."/>
            <person name="Xu Z."/>
            <person name="Li S."/>
            <person name="Li X."/>
            <person name="Zheng H."/>
            <person name="Cong L."/>
            <person name="Lin L."/>
            <person name="Yin J."/>
            <person name="Geng J."/>
            <person name="Li G."/>
            <person name="Shi J."/>
            <person name="Liu J."/>
            <person name="Lv H."/>
            <person name="Li J."/>
            <person name="Wang J."/>
            <person name="Deng Y."/>
            <person name="Ran L."/>
            <person name="Shi X."/>
            <person name="Wang X."/>
            <person name="Wu Q."/>
            <person name="Li C."/>
            <person name="Ren X."/>
            <person name="Wang J."/>
            <person name="Wang X."/>
            <person name="Li D."/>
            <person name="Liu D."/>
            <person name="Zhang X."/>
            <person name="Ji Z."/>
            <person name="Zhao W."/>
            <person name="Sun Y."/>
            <person name="Zhang Z."/>
            <person name="Bao J."/>
            <person name="Han Y."/>
            <person name="Dong L."/>
            <person name="Ji J."/>
            <person name="Chen P."/>
            <person name="Wu S."/>
            <person name="Liu J."/>
            <person name="Xiao Y."/>
            <person name="Bu D."/>
            <person name="Tan J."/>
            <person name="Yang L."/>
            <person name="Ye C."/>
            <person name="Zhang J."/>
            <person name="Xu J."/>
            <person name="Zhou Y."/>
            <person name="Yu Y."/>
            <person name="Zhang B."/>
            <person name="Zhuang S."/>
            <person name="Wei H."/>
            <person name="Liu B."/>
            <person name="Lei M."/>
            <person name="Yu H."/>
            <person name="Li Y."/>
            <person name="Xu H."/>
            <person name="Wei S."/>
            <person name="He X."/>
            <person name="Fang L."/>
            <person name="Zhang Z."/>
            <person name="Zhang Y."/>
            <person name="Huang X."/>
            <person name="Su Z."/>
            <person name="Tong W."/>
            <person name="Li J."/>
            <person name="Tong Z."/>
            <person name="Li S."/>
            <person name="Ye J."/>
            <person name="Wang L."/>
            <person name="Fang L."/>
            <person name="Lei T."/>
            <person name="Chen C."/>
            <person name="Chen H."/>
            <person name="Xu Z."/>
            <person name="Li H."/>
            <person name="Huang H."/>
            <person name="Zhang F."/>
            <person name="Xu H."/>
            <person name="Li N."/>
            <person name="Zhao C."/>
            <person name="Li S."/>
            <person name="Dong L."/>
            <person name="Huang Y."/>
            <person name="Li L."/>
            <person name="Xi Y."/>
            <person name="Qi Q."/>
            <person name="Li W."/>
            <person name="Zhang B."/>
            <person name="Hu W."/>
            <person name="Zhang Y."/>
            <person name="Tian X."/>
            <person name="Jiao Y."/>
            <person name="Liang X."/>
            <person name="Jin J."/>
            <person name="Gao L."/>
            <person name="Zheng W."/>
            <person name="Hao B."/>
            <person name="Liu S."/>
            <person name="Wang W."/>
            <person name="Yuan L."/>
            <person name="Cao M."/>
            <person name="McDermott J."/>
            <person name="Samudrala R."/>
            <person name="Wang J."/>
            <person name="Wong G.K."/>
            <person name="Yang H."/>
        </authorList>
    </citation>
    <scope>NUCLEOTIDE SEQUENCE [LARGE SCALE GENOMIC DNA]</scope>
    <source>
        <strain evidence="2">cv. 93-11</strain>
    </source>
</reference>
<dbReference type="OMA" id="ISKLMHC"/>
<gene>
    <name evidence="1" type="ORF">OsI_28911</name>
</gene>
<organism evidence="1 2">
    <name type="scientific">Oryza sativa subsp. indica</name>
    <name type="common">Rice</name>
    <dbReference type="NCBI Taxonomy" id="39946"/>
    <lineage>
        <taxon>Eukaryota</taxon>
        <taxon>Viridiplantae</taxon>
        <taxon>Streptophyta</taxon>
        <taxon>Embryophyta</taxon>
        <taxon>Tracheophyta</taxon>
        <taxon>Spermatophyta</taxon>
        <taxon>Magnoliopsida</taxon>
        <taxon>Liliopsida</taxon>
        <taxon>Poales</taxon>
        <taxon>Poaceae</taxon>
        <taxon>BOP clade</taxon>
        <taxon>Oryzoideae</taxon>
        <taxon>Oryzeae</taxon>
        <taxon>Oryzinae</taxon>
        <taxon>Oryza</taxon>
        <taxon>Oryza sativa</taxon>
    </lineage>
</organism>
<proteinExistence type="predicted"/>
<name>B8B9Z9_ORYSI</name>
<keyword evidence="2" id="KW-1185">Reference proteome</keyword>
<sequence length="52" mass="6178">MKIYICTYYTYKSHRISKLMHCLSLILLVSRFSSLYACVINNQIYTLFNYSG</sequence>